<reference evidence="3" key="1">
    <citation type="journal article" date="2017" name="Proc. Natl. Acad. Sci. U.S.A.">
        <title>Simulation of Deepwater Horizon oil plume reveals substrate specialization within a complex community of hydrocarbon-degraders.</title>
        <authorList>
            <person name="Hu P."/>
            <person name="Dubinsky E.A."/>
            <person name="Probst A.J."/>
            <person name="Wang J."/>
            <person name="Sieber C.M.K."/>
            <person name="Tom L.M."/>
            <person name="Gardinali P."/>
            <person name="Banfield J.F."/>
            <person name="Atlas R.M."/>
            <person name="Andersen G.L."/>
        </authorList>
    </citation>
    <scope>NUCLEOTIDE SEQUENCE [LARGE SCALE GENOMIC DNA]</scope>
</reference>
<organism evidence="2 3">
    <name type="scientific">Halobacteriovorax marinus</name>
    <dbReference type="NCBI Taxonomy" id="97084"/>
    <lineage>
        <taxon>Bacteria</taxon>
        <taxon>Pseudomonadati</taxon>
        <taxon>Bdellovibrionota</taxon>
        <taxon>Bacteriovoracia</taxon>
        <taxon>Bacteriovoracales</taxon>
        <taxon>Halobacteriovoraceae</taxon>
        <taxon>Halobacteriovorax</taxon>
    </lineage>
</organism>
<comment type="caution">
    <text evidence="2">The sequence shown here is derived from an EMBL/GenBank/DDBJ whole genome shotgun (WGS) entry which is preliminary data.</text>
</comment>
<dbReference type="AlphaFoldDB" id="A0A1Y5FD51"/>
<evidence type="ECO:0000313" key="2">
    <source>
        <dbReference type="EMBL" id="OUR97381.1"/>
    </source>
</evidence>
<protein>
    <recommendedName>
        <fullName evidence="1">DUF6036 domain-containing protein</fullName>
    </recommendedName>
</protein>
<sequence length="137" mass="15894">MSLDLELIETGLNELSRLLEKENTKASIYICGGASLILRNIRSVAVTHDIDFVLPKDDKDLTELINLVAKNIDGLEENWLNPFCQAYNLEQALPKDWKLRSTLEKSYPSLEIYVFDNEDILFQKNWPRLIERKTLQI</sequence>
<proteinExistence type="predicted"/>
<dbReference type="Proteomes" id="UP000196531">
    <property type="component" value="Unassembled WGS sequence"/>
</dbReference>
<dbReference type="EMBL" id="MAAO01000006">
    <property type="protein sequence ID" value="OUR97381.1"/>
    <property type="molecule type" value="Genomic_DNA"/>
</dbReference>
<dbReference type="InterPro" id="IPR045792">
    <property type="entry name" value="DUF6036"/>
</dbReference>
<name>A0A1Y5FD51_9BACT</name>
<evidence type="ECO:0000259" key="1">
    <source>
        <dbReference type="Pfam" id="PF19502"/>
    </source>
</evidence>
<evidence type="ECO:0000313" key="3">
    <source>
        <dbReference type="Proteomes" id="UP000196531"/>
    </source>
</evidence>
<gene>
    <name evidence="2" type="ORF">A9Q84_13735</name>
</gene>
<dbReference type="Pfam" id="PF19502">
    <property type="entry name" value="DUF6036"/>
    <property type="match status" value="1"/>
</dbReference>
<feature type="domain" description="DUF6036" evidence="1">
    <location>
        <begin position="14"/>
        <end position="124"/>
    </location>
</feature>
<accession>A0A1Y5FD51</accession>